<evidence type="ECO:0000313" key="3">
    <source>
        <dbReference type="Proteomes" id="UP001549749"/>
    </source>
</evidence>
<organism evidence="2 3">
    <name type="scientific">Chitinophaga defluvii</name>
    <dbReference type="NCBI Taxonomy" id="3163343"/>
    <lineage>
        <taxon>Bacteria</taxon>
        <taxon>Pseudomonadati</taxon>
        <taxon>Bacteroidota</taxon>
        <taxon>Chitinophagia</taxon>
        <taxon>Chitinophagales</taxon>
        <taxon>Chitinophagaceae</taxon>
        <taxon>Chitinophaga</taxon>
    </lineage>
</organism>
<keyword evidence="3" id="KW-1185">Reference proteome</keyword>
<feature type="chain" id="PRO_5045728762" description="DUF1735 domain-containing protein" evidence="1">
    <location>
        <begin position="21"/>
        <end position="168"/>
    </location>
</feature>
<sequence length="168" mass="18066">MKIVFNKIVLFALFAFGAVACKKEFTDDLVKDNKPEIPVTFVGATTSGFNPYYKVSIQGGGVIKLELSIPANAPHKIKEVSKIVCGATALNAGNLKDPSYPSYLAAPVAVNGTTYTLSTNVTEFNTKAPKASDKIPLDKGGERAFLILLTMDDNSEIIPVQCRIRVTP</sequence>
<evidence type="ECO:0000313" key="2">
    <source>
        <dbReference type="EMBL" id="MET6999628.1"/>
    </source>
</evidence>
<comment type="caution">
    <text evidence="2">The sequence shown here is derived from an EMBL/GenBank/DDBJ whole genome shotgun (WGS) entry which is preliminary data.</text>
</comment>
<reference evidence="2 3" key="1">
    <citation type="submission" date="2024-06" db="EMBL/GenBank/DDBJ databases">
        <title>Chitinophaga defluvii sp. nov., isolated from municipal sewage.</title>
        <authorList>
            <person name="Zhang L."/>
        </authorList>
    </citation>
    <scope>NUCLEOTIDE SEQUENCE [LARGE SCALE GENOMIC DNA]</scope>
    <source>
        <strain evidence="2 3">H8</strain>
    </source>
</reference>
<protein>
    <recommendedName>
        <fullName evidence="4">DUF1735 domain-containing protein</fullName>
    </recommendedName>
</protein>
<feature type="signal peptide" evidence="1">
    <location>
        <begin position="1"/>
        <end position="20"/>
    </location>
</feature>
<proteinExistence type="predicted"/>
<keyword evidence="1" id="KW-0732">Signal</keyword>
<evidence type="ECO:0000256" key="1">
    <source>
        <dbReference type="SAM" id="SignalP"/>
    </source>
</evidence>
<dbReference type="EMBL" id="JBEXAC010000002">
    <property type="protein sequence ID" value="MET6999628.1"/>
    <property type="molecule type" value="Genomic_DNA"/>
</dbReference>
<name>A0ABV2T9B5_9BACT</name>
<dbReference type="RefSeq" id="WP_354662192.1">
    <property type="nucleotide sequence ID" value="NZ_JBEXAC010000002.1"/>
</dbReference>
<evidence type="ECO:0008006" key="4">
    <source>
        <dbReference type="Google" id="ProtNLM"/>
    </source>
</evidence>
<dbReference type="PROSITE" id="PS51257">
    <property type="entry name" value="PROKAR_LIPOPROTEIN"/>
    <property type="match status" value="1"/>
</dbReference>
<dbReference type="Proteomes" id="UP001549749">
    <property type="component" value="Unassembled WGS sequence"/>
</dbReference>
<accession>A0ABV2T9B5</accession>
<gene>
    <name evidence="2" type="ORF">ABR189_19725</name>
</gene>